<dbReference type="EMBL" id="JAPZBU010000003">
    <property type="protein sequence ID" value="KAJ5413877.1"/>
    <property type="molecule type" value="Genomic_DNA"/>
</dbReference>
<evidence type="ECO:0000313" key="2">
    <source>
        <dbReference type="Proteomes" id="UP001147747"/>
    </source>
</evidence>
<dbReference type="RefSeq" id="XP_056493723.1">
    <property type="nucleotide sequence ID" value="XM_056625141.1"/>
</dbReference>
<dbReference type="Proteomes" id="UP001147747">
    <property type="component" value="Unassembled WGS sequence"/>
</dbReference>
<keyword evidence="2" id="KW-1185">Reference proteome</keyword>
<proteinExistence type="predicted"/>
<accession>A0A9W9WAV7</accession>
<comment type="caution">
    <text evidence="1">The sequence shown here is derived from an EMBL/GenBank/DDBJ whole genome shotgun (WGS) entry which is preliminary data.</text>
</comment>
<organism evidence="1 2">
    <name type="scientific">Penicillium cosmopolitanum</name>
    <dbReference type="NCBI Taxonomy" id="1131564"/>
    <lineage>
        <taxon>Eukaryota</taxon>
        <taxon>Fungi</taxon>
        <taxon>Dikarya</taxon>
        <taxon>Ascomycota</taxon>
        <taxon>Pezizomycotina</taxon>
        <taxon>Eurotiomycetes</taxon>
        <taxon>Eurotiomycetidae</taxon>
        <taxon>Eurotiales</taxon>
        <taxon>Aspergillaceae</taxon>
        <taxon>Penicillium</taxon>
    </lineage>
</organism>
<sequence>MLGGKAKIVGDVSEPNERAWKPDVKLVRVVIAFAMETGRSPPELGGYIRSKVIKSLKNK</sequence>
<gene>
    <name evidence="1" type="ORF">N7509_000504</name>
</gene>
<protein>
    <submittedName>
        <fullName evidence="1">Uncharacterized protein</fullName>
    </submittedName>
</protein>
<name>A0A9W9WAV7_9EURO</name>
<reference evidence="1" key="2">
    <citation type="journal article" date="2023" name="IMA Fungus">
        <title>Comparative genomic study of the Penicillium genus elucidates a diverse pangenome and 15 lateral gene transfer events.</title>
        <authorList>
            <person name="Petersen C."/>
            <person name="Sorensen T."/>
            <person name="Nielsen M.R."/>
            <person name="Sondergaard T.E."/>
            <person name="Sorensen J.L."/>
            <person name="Fitzpatrick D.A."/>
            <person name="Frisvad J.C."/>
            <person name="Nielsen K.L."/>
        </authorList>
    </citation>
    <scope>NUCLEOTIDE SEQUENCE</scope>
    <source>
        <strain evidence="1">IBT 29677</strain>
    </source>
</reference>
<dbReference type="GeneID" id="81364121"/>
<reference evidence="1" key="1">
    <citation type="submission" date="2022-12" db="EMBL/GenBank/DDBJ databases">
        <authorList>
            <person name="Petersen C."/>
        </authorList>
    </citation>
    <scope>NUCLEOTIDE SEQUENCE</scope>
    <source>
        <strain evidence="1">IBT 29677</strain>
    </source>
</reference>
<evidence type="ECO:0000313" key="1">
    <source>
        <dbReference type="EMBL" id="KAJ5413877.1"/>
    </source>
</evidence>
<dbReference type="AlphaFoldDB" id="A0A9W9WAV7"/>
<dbReference type="OrthoDB" id="3261222at2759"/>